<name>A0AAD9W1I8_PHOAM</name>
<dbReference type="AlphaFoldDB" id="A0AAD9W1I8"/>
<evidence type="ECO:0000313" key="1">
    <source>
        <dbReference type="EMBL" id="KAK2604134.1"/>
    </source>
</evidence>
<dbReference type="EMBL" id="JAUJFL010000004">
    <property type="protein sequence ID" value="KAK2604134.1"/>
    <property type="molecule type" value="Genomic_DNA"/>
</dbReference>
<sequence length="493" mass="56692">MAQQTSLFEAMPLELHFKVLSHLSSPEDVLSTIRASPAALKAIATGRERVYASVLQAALAPEVFRELLAIVNAPDHNKCPPVPPPSQETNDASIEEWRAWERGVRSFLKRHARGAVYPTPDPHVDIINFKIQIGFMVQLYFCLSKFVNYYQIFVQSIAGRTWPAVRPNRRIEQVQQDHDWPRLTATELLRLQRGLLRHEICCRLIGLPSQDLRSNEDFSAHLANELVKPQHPGHDQLWWLHPFDDLLPIDELEEISCASVYLMGLFQTYLKDNREELRNHLLVLAQGCGNQALGKDIIDEKMETVGDLLLQAQDQHPMLHFDLFKYDPARNWAQRMSQLGLVFLDQRSSSLEDEFYKKPGPYCSPMTKNFILNGITIDDIHPDKTDCLRALGWVFFDDVSKLRYLGLQPDVNASTMLTWLDEARCHRDFWPSLRLELPASLRSKCISKDDWHEKVITKYSGKVGWDEYKAMTRFVAGIRAVVDFNSTQLPTFE</sequence>
<dbReference type="Proteomes" id="UP001265746">
    <property type="component" value="Unassembled WGS sequence"/>
</dbReference>
<evidence type="ECO:0000313" key="2">
    <source>
        <dbReference type="Proteomes" id="UP001265746"/>
    </source>
</evidence>
<organism evidence="1 2">
    <name type="scientific">Phomopsis amygdali</name>
    <name type="common">Fusicoccum amygdali</name>
    <dbReference type="NCBI Taxonomy" id="1214568"/>
    <lineage>
        <taxon>Eukaryota</taxon>
        <taxon>Fungi</taxon>
        <taxon>Dikarya</taxon>
        <taxon>Ascomycota</taxon>
        <taxon>Pezizomycotina</taxon>
        <taxon>Sordariomycetes</taxon>
        <taxon>Sordariomycetidae</taxon>
        <taxon>Diaporthales</taxon>
        <taxon>Diaporthaceae</taxon>
        <taxon>Diaporthe</taxon>
    </lineage>
</organism>
<comment type="caution">
    <text evidence="1">The sequence shown here is derived from an EMBL/GenBank/DDBJ whole genome shotgun (WGS) entry which is preliminary data.</text>
</comment>
<keyword evidence="2" id="KW-1185">Reference proteome</keyword>
<evidence type="ECO:0008006" key="3">
    <source>
        <dbReference type="Google" id="ProtNLM"/>
    </source>
</evidence>
<proteinExistence type="predicted"/>
<gene>
    <name evidence="1" type="ORF">N8I77_007089</name>
</gene>
<reference evidence="1" key="1">
    <citation type="submission" date="2023-06" db="EMBL/GenBank/DDBJ databases">
        <authorList>
            <person name="Noh H."/>
        </authorList>
    </citation>
    <scope>NUCLEOTIDE SEQUENCE</scope>
    <source>
        <strain evidence="1">DUCC20226</strain>
    </source>
</reference>
<accession>A0AAD9W1I8</accession>
<protein>
    <recommendedName>
        <fullName evidence="3">F-box domain-containing protein</fullName>
    </recommendedName>
</protein>